<evidence type="ECO:0000313" key="1">
    <source>
        <dbReference type="EMBL" id="MPN47939.1"/>
    </source>
</evidence>
<accession>A0A645IBU8</accession>
<sequence>MPRISEITATSPSMTIRLPPERISTSSVIARPTPVSVTVPTMMPAVAVAMPMPIMLRAPVTRPSNRSWKPCRAAAANCPWPRKKANSGRWVTRMNIRNSVAQKAERAGESCSTIRFQTSAATGSRKCRPDFSVGPISGRNSIFSSGRSMCSSG</sequence>
<dbReference type="EMBL" id="VSSQ01109822">
    <property type="protein sequence ID" value="MPN47939.1"/>
    <property type="molecule type" value="Genomic_DNA"/>
</dbReference>
<dbReference type="AlphaFoldDB" id="A0A645IBU8"/>
<protein>
    <submittedName>
        <fullName evidence="1">Uncharacterized protein</fullName>
    </submittedName>
</protein>
<gene>
    <name evidence="1" type="ORF">SDC9_195543</name>
</gene>
<comment type="caution">
    <text evidence="1">The sequence shown here is derived from an EMBL/GenBank/DDBJ whole genome shotgun (WGS) entry which is preliminary data.</text>
</comment>
<organism evidence="1">
    <name type="scientific">bioreactor metagenome</name>
    <dbReference type="NCBI Taxonomy" id="1076179"/>
    <lineage>
        <taxon>unclassified sequences</taxon>
        <taxon>metagenomes</taxon>
        <taxon>ecological metagenomes</taxon>
    </lineage>
</organism>
<proteinExistence type="predicted"/>
<reference evidence="1" key="1">
    <citation type="submission" date="2019-08" db="EMBL/GenBank/DDBJ databases">
        <authorList>
            <person name="Kucharzyk K."/>
            <person name="Murdoch R.W."/>
            <person name="Higgins S."/>
            <person name="Loffler F."/>
        </authorList>
    </citation>
    <scope>NUCLEOTIDE SEQUENCE</scope>
</reference>
<name>A0A645IBU8_9ZZZZ</name>